<dbReference type="InterPro" id="IPR016035">
    <property type="entry name" value="Acyl_Trfase/lysoPLipase"/>
</dbReference>
<dbReference type="GO" id="GO:0016787">
    <property type="term" value="F:hydrolase activity"/>
    <property type="evidence" value="ECO:0007669"/>
    <property type="project" value="UniProtKB-KW"/>
</dbReference>
<dbReference type="EMBL" id="CP137315">
    <property type="protein sequence ID" value="WQF90210.1"/>
    <property type="molecule type" value="Genomic_DNA"/>
</dbReference>
<dbReference type="GO" id="GO:0016740">
    <property type="term" value="F:transferase activity"/>
    <property type="evidence" value="ECO:0007669"/>
    <property type="project" value="UniProtKB-KW"/>
</dbReference>
<dbReference type="SUPFAM" id="SSF52151">
    <property type="entry name" value="FabD/lysophospholipase-like"/>
    <property type="match status" value="1"/>
</dbReference>
<keyword evidence="2" id="KW-1185">Reference proteome</keyword>
<dbReference type="Gene3D" id="3.40.366.10">
    <property type="entry name" value="Malonyl-Coenzyme A Acyl Carrier Protein, domain 2"/>
    <property type="match status" value="1"/>
</dbReference>
<dbReference type="KEGG" id="cdet:87951724"/>
<protein>
    <submittedName>
        <fullName evidence="1">Acyl transferase domain superfamily, Acyl transferase/acyl hydrolase/lysophospholipase</fullName>
    </submittedName>
</protein>
<evidence type="ECO:0000313" key="1">
    <source>
        <dbReference type="EMBL" id="WQF90210.1"/>
    </source>
</evidence>
<sequence length="74" mass="7990">MSENASSEPNLRSSTITRQERPLLLGVFTGQGAQWPGMIISLILAIPHVRDIVVELAHSLQTLPVGFLAQGRGL</sequence>
<evidence type="ECO:0000313" key="2">
    <source>
        <dbReference type="Proteomes" id="UP001322277"/>
    </source>
</evidence>
<keyword evidence="1" id="KW-0378">Hydrolase</keyword>
<gene>
    <name evidence="1" type="ORF">CDEST_15224</name>
</gene>
<dbReference type="Proteomes" id="UP001322277">
    <property type="component" value="Chromosome 11"/>
</dbReference>
<dbReference type="GeneID" id="87951724"/>
<keyword evidence="1" id="KW-0808">Transferase</keyword>
<organism evidence="1 2">
    <name type="scientific">Colletotrichum destructivum</name>
    <dbReference type="NCBI Taxonomy" id="34406"/>
    <lineage>
        <taxon>Eukaryota</taxon>
        <taxon>Fungi</taxon>
        <taxon>Dikarya</taxon>
        <taxon>Ascomycota</taxon>
        <taxon>Pezizomycotina</taxon>
        <taxon>Sordariomycetes</taxon>
        <taxon>Hypocreomycetidae</taxon>
        <taxon>Glomerellales</taxon>
        <taxon>Glomerellaceae</taxon>
        <taxon>Colletotrichum</taxon>
        <taxon>Colletotrichum destructivum species complex</taxon>
    </lineage>
</organism>
<name>A0AAX4J464_9PEZI</name>
<proteinExistence type="predicted"/>
<dbReference type="AlphaFoldDB" id="A0AAX4J464"/>
<reference evidence="2" key="1">
    <citation type="journal article" date="2023" name="bioRxiv">
        <title>Complete genome of the Medicago anthracnose fungus, Colletotrichum destructivum, reveals a mini-chromosome-like region within a core chromosome.</title>
        <authorList>
            <person name="Lapalu N."/>
            <person name="Simon A."/>
            <person name="Lu A."/>
            <person name="Plaumann P.-L."/>
            <person name="Amselem J."/>
            <person name="Pigne S."/>
            <person name="Auger A."/>
            <person name="Koch C."/>
            <person name="Dallery J.-F."/>
            <person name="O'Connell R.J."/>
        </authorList>
    </citation>
    <scope>NUCLEOTIDE SEQUENCE [LARGE SCALE GENOMIC DNA]</scope>
    <source>
        <strain evidence="2">CBS 520.97</strain>
    </source>
</reference>
<accession>A0AAX4J464</accession>
<dbReference type="RefSeq" id="XP_062787431.1">
    <property type="nucleotide sequence ID" value="XM_062931380.1"/>
</dbReference>
<dbReference type="InterPro" id="IPR001227">
    <property type="entry name" value="Ac_transferase_dom_sf"/>
</dbReference>